<dbReference type="Proteomes" id="UP001056035">
    <property type="component" value="Chromosome"/>
</dbReference>
<proteinExistence type="predicted"/>
<dbReference type="RefSeq" id="WP_254569087.1">
    <property type="nucleotide sequence ID" value="NZ_CP098502.1"/>
</dbReference>
<reference evidence="2 3" key="1">
    <citation type="submission" date="2022-06" db="EMBL/GenBank/DDBJ databases">
        <title>Paraconexibacter antarcticus.</title>
        <authorList>
            <person name="Kim C.S."/>
        </authorList>
    </citation>
    <scope>NUCLEOTIDE SEQUENCE [LARGE SCALE GENOMIC DNA]</scope>
    <source>
        <strain evidence="2 3">02-257</strain>
    </source>
</reference>
<sequence>MTLRRFTAADDLLHDIAGRQNGRESLFYVLPVPHEGLLALAYVFKDESTGRFGRIVALADGVSPDPLFLDMAGDLELEGDDLDDFVVGGLHVRQPEPLHAAELAFVSPDGFAITCRLEGTHAPFSWHDGPEGCPPWAADDRYEQSVRTRGTFTLPGRTVEFVSAGHRDHSWGTRDWRPLQHWKWINATAVDEDISLHGWISYALGDRQINGYVSRGGFVSPIVAAEARATLDEAFMHTSVAGRFTTADGQELRLEATSVAGLPIPARHMQMNEIACSATLDGHAAIAHIELGWPQSYIADYTAPGAEPRVENTTTPTNDRSIA</sequence>
<dbReference type="SUPFAM" id="SSF159245">
    <property type="entry name" value="AttH-like"/>
    <property type="match status" value="1"/>
</dbReference>
<protein>
    <recommendedName>
        <fullName evidence="1">DUF7064 domain-containing protein</fullName>
    </recommendedName>
</protein>
<feature type="domain" description="DUF7064" evidence="1">
    <location>
        <begin position="175"/>
        <end position="294"/>
    </location>
</feature>
<name>A0ABY5DP07_9ACTN</name>
<evidence type="ECO:0000313" key="2">
    <source>
        <dbReference type="EMBL" id="UTI62349.1"/>
    </source>
</evidence>
<keyword evidence="3" id="KW-1185">Reference proteome</keyword>
<evidence type="ECO:0000313" key="3">
    <source>
        <dbReference type="Proteomes" id="UP001056035"/>
    </source>
</evidence>
<dbReference type="InterPro" id="IPR055492">
    <property type="entry name" value="DUF7064"/>
</dbReference>
<evidence type="ECO:0000259" key="1">
    <source>
        <dbReference type="Pfam" id="PF23212"/>
    </source>
</evidence>
<dbReference type="EMBL" id="CP098502">
    <property type="protein sequence ID" value="UTI62349.1"/>
    <property type="molecule type" value="Genomic_DNA"/>
</dbReference>
<gene>
    <name evidence="2" type="ORF">NBH00_13355</name>
</gene>
<dbReference type="Pfam" id="PF23212">
    <property type="entry name" value="DUF7064"/>
    <property type="match status" value="1"/>
</dbReference>
<organism evidence="2 3">
    <name type="scientific">Paraconexibacter antarcticus</name>
    <dbReference type="NCBI Taxonomy" id="2949664"/>
    <lineage>
        <taxon>Bacteria</taxon>
        <taxon>Bacillati</taxon>
        <taxon>Actinomycetota</taxon>
        <taxon>Thermoleophilia</taxon>
        <taxon>Solirubrobacterales</taxon>
        <taxon>Paraconexibacteraceae</taxon>
        <taxon>Paraconexibacter</taxon>
    </lineage>
</organism>
<accession>A0ABY5DP07</accession>